<comment type="caution">
    <text evidence="2">The sequence shown here is derived from an EMBL/GenBank/DDBJ whole genome shotgun (WGS) entry which is preliminary data.</text>
</comment>
<dbReference type="GO" id="GO:0016787">
    <property type="term" value="F:hydrolase activity"/>
    <property type="evidence" value="ECO:0007669"/>
    <property type="project" value="UniProtKB-KW"/>
</dbReference>
<evidence type="ECO:0000313" key="3">
    <source>
        <dbReference type="Proteomes" id="UP000722336"/>
    </source>
</evidence>
<keyword evidence="2" id="KW-0378">Hydrolase</keyword>
<gene>
    <name evidence="2" type="ORF">KCG44_00605</name>
</gene>
<dbReference type="Pfam" id="PF00144">
    <property type="entry name" value="Beta-lactamase"/>
    <property type="match status" value="1"/>
</dbReference>
<dbReference type="EMBL" id="JAGSPA010000001">
    <property type="protein sequence ID" value="MBV7255275.1"/>
    <property type="molecule type" value="Genomic_DNA"/>
</dbReference>
<dbReference type="RefSeq" id="WP_218443551.1">
    <property type="nucleotide sequence ID" value="NZ_JAGSPA010000001.1"/>
</dbReference>
<organism evidence="2 3">
    <name type="scientific">Pacificimonas pallii</name>
    <dbReference type="NCBI Taxonomy" id="2827236"/>
    <lineage>
        <taxon>Bacteria</taxon>
        <taxon>Pseudomonadati</taxon>
        <taxon>Pseudomonadota</taxon>
        <taxon>Alphaproteobacteria</taxon>
        <taxon>Sphingomonadales</taxon>
        <taxon>Sphingosinicellaceae</taxon>
        <taxon>Pacificimonas</taxon>
    </lineage>
</organism>
<accession>A0ABS6SA59</accession>
<name>A0ABS6SA59_9SPHN</name>
<feature type="domain" description="Beta-lactamase-related" evidence="1">
    <location>
        <begin position="96"/>
        <end position="370"/>
    </location>
</feature>
<keyword evidence="3" id="KW-1185">Reference proteome</keyword>
<dbReference type="Proteomes" id="UP000722336">
    <property type="component" value="Unassembled WGS sequence"/>
</dbReference>
<dbReference type="PANTHER" id="PTHR43283:SF14">
    <property type="entry name" value="BLL8153 PROTEIN"/>
    <property type="match status" value="1"/>
</dbReference>
<protein>
    <submittedName>
        <fullName evidence="2">Serine hydrolase</fullName>
    </submittedName>
</protein>
<proteinExistence type="predicted"/>
<reference evidence="2 3" key="1">
    <citation type="submission" date="2021-04" db="EMBL/GenBank/DDBJ databases">
        <authorList>
            <person name="Pira H."/>
            <person name="Risdian C."/>
            <person name="Wink J."/>
        </authorList>
    </citation>
    <scope>NUCLEOTIDE SEQUENCE [LARGE SCALE GENOMIC DNA]</scope>
    <source>
        <strain evidence="2 3">WHA3</strain>
    </source>
</reference>
<dbReference type="PANTHER" id="PTHR43283">
    <property type="entry name" value="BETA-LACTAMASE-RELATED"/>
    <property type="match status" value="1"/>
</dbReference>
<evidence type="ECO:0000313" key="2">
    <source>
        <dbReference type="EMBL" id="MBV7255275.1"/>
    </source>
</evidence>
<evidence type="ECO:0000259" key="1">
    <source>
        <dbReference type="Pfam" id="PF00144"/>
    </source>
</evidence>
<dbReference type="InterPro" id="IPR001466">
    <property type="entry name" value="Beta-lactam-related"/>
</dbReference>
<dbReference type="InterPro" id="IPR050789">
    <property type="entry name" value="Diverse_Enzym_Activities"/>
</dbReference>
<sequence>MKKFAITLGVLAIAAAVLAGVFYKDYQRIRMAATLFTGAEQVDNFHRVREFYPTRVMTPAKKPFIFPEGTKIALPVSFEHAATTVNTDEFLAVTDTAALLVIHDGKIAYENYWRTGGEDVHWISMSVAKSFISALVGIAVADGDIRSIEEPVTNYLPWLQESAFDGVRIKDILQMSSGAAWTESYGDPESDVSRLGKIVAWGGSFDEFLTETRREHEPGTVNRYNSSETQVLGSLLVAATGRSVGDYMEDKLWQPLGAEREGAWLLDDEGMEMAFNGLNATARDYAKLGELFRLGGTWRGRQLVPAAWVEASTVADAPHLVPSDHPDSMGYGYQWWLMNGDEGEYSAIGIYNQFIYVNPSRDLVIVKLSANSEYGLRTDGTSNREGQTIQFFRAIGETLNGKAG</sequence>